<protein>
    <submittedName>
        <fullName evidence="1">Uncharacterized protein</fullName>
    </submittedName>
</protein>
<sequence length="67" mass="7353">MTLTLSAISLDGTPDFNHVSVQPKCKNLKARRNTLGHIFLDQGLLGGTTLRTAFPVDHLDNPRLLLV</sequence>
<proteinExistence type="predicted"/>
<reference evidence="1 2" key="1">
    <citation type="submission" date="2024-11" db="EMBL/GenBank/DDBJ databases">
        <title>Chromosome-level genome assembly of the freshwater bivalve Anodonta woodiana.</title>
        <authorList>
            <person name="Chen X."/>
        </authorList>
    </citation>
    <scope>NUCLEOTIDE SEQUENCE [LARGE SCALE GENOMIC DNA]</scope>
    <source>
        <strain evidence="1">MN2024</strain>
        <tissue evidence="1">Gills</tissue>
    </source>
</reference>
<dbReference type="Proteomes" id="UP001634394">
    <property type="component" value="Unassembled WGS sequence"/>
</dbReference>
<dbReference type="AlphaFoldDB" id="A0ABD3WAT7"/>
<dbReference type="EMBL" id="JBJQND010000008">
    <property type="protein sequence ID" value="KAL3869680.1"/>
    <property type="molecule type" value="Genomic_DNA"/>
</dbReference>
<accession>A0ABD3WAT7</accession>
<organism evidence="1 2">
    <name type="scientific">Sinanodonta woodiana</name>
    <name type="common">Chinese pond mussel</name>
    <name type="synonym">Anodonta woodiana</name>
    <dbReference type="NCBI Taxonomy" id="1069815"/>
    <lineage>
        <taxon>Eukaryota</taxon>
        <taxon>Metazoa</taxon>
        <taxon>Spiralia</taxon>
        <taxon>Lophotrochozoa</taxon>
        <taxon>Mollusca</taxon>
        <taxon>Bivalvia</taxon>
        <taxon>Autobranchia</taxon>
        <taxon>Heteroconchia</taxon>
        <taxon>Palaeoheterodonta</taxon>
        <taxon>Unionida</taxon>
        <taxon>Unionoidea</taxon>
        <taxon>Unionidae</taxon>
        <taxon>Unioninae</taxon>
        <taxon>Sinanodonta</taxon>
    </lineage>
</organism>
<evidence type="ECO:0000313" key="1">
    <source>
        <dbReference type="EMBL" id="KAL3869680.1"/>
    </source>
</evidence>
<gene>
    <name evidence="1" type="ORF">ACJMK2_042342</name>
</gene>
<evidence type="ECO:0000313" key="2">
    <source>
        <dbReference type="Proteomes" id="UP001634394"/>
    </source>
</evidence>
<keyword evidence="2" id="KW-1185">Reference proteome</keyword>
<comment type="caution">
    <text evidence="1">The sequence shown here is derived from an EMBL/GenBank/DDBJ whole genome shotgun (WGS) entry which is preliminary data.</text>
</comment>
<name>A0ABD3WAT7_SINWO</name>